<keyword evidence="4" id="KW-1185">Reference proteome</keyword>
<feature type="domain" description="PPM-type phosphatase" evidence="2">
    <location>
        <begin position="8"/>
        <end position="111"/>
    </location>
</feature>
<gene>
    <name evidence="3" type="ORF">OG442_01460</name>
</gene>
<dbReference type="InterPro" id="IPR052016">
    <property type="entry name" value="Bact_Sigma-Reg"/>
</dbReference>
<evidence type="ECO:0000256" key="1">
    <source>
        <dbReference type="ARBA" id="ARBA00022801"/>
    </source>
</evidence>
<dbReference type="Proteomes" id="UP001432209">
    <property type="component" value="Chromosome"/>
</dbReference>
<dbReference type="PANTHER" id="PTHR43156">
    <property type="entry name" value="STAGE II SPORULATION PROTEIN E-RELATED"/>
    <property type="match status" value="1"/>
</dbReference>
<accession>A0ABZ1ZYX9</accession>
<evidence type="ECO:0000313" key="4">
    <source>
        <dbReference type="Proteomes" id="UP001432209"/>
    </source>
</evidence>
<keyword evidence="1" id="KW-0378">Hydrolase</keyword>
<protein>
    <submittedName>
        <fullName evidence="3">Serine/threonine-protein phosphatase</fullName>
    </submittedName>
</protein>
<dbReference type="EMBL" id="CP109495">
    <property type="protein sequence ID" value="WUX50329.1"/>
    <property type="molecule type" value="Genomic_DNA"/>
</dbReference>
<name>A0ABZ1ZYX9_STRNV</name>
<sequence>MLAAWLPDRFCTGTAAELDVATGELGGCNGGHPPPLLIRDQEVLDRALERPAKPPLGMPARLAGTAREAHRMALEPGDRVLLYTDGVTEARLANGPQFGLEHFSDYIIRATASGRLASETLSA</sequence>
<dbReference type="InterPro" id="IPR036457">
    <property type="entry name" value="PPM-type-like_dom_sf"/>
</dbReference>
<dbReference type="Pfam" id="PF07228">
    <property type="entry name" value="SpoIIE"/>
    <property type="match status" value="1"/>
</dbReference>
<dbReference type="InterPro" id="IPR001932">
    <property type="entry name" value="PPM-type_phosphatase-like_dom"/>
</dbReference>
<evidence type="ECO:0000313" key="3">
    <source>
        <dbReference type="EMBL" id="WUX50329.1"/>
    </source>
</evidence>
<dbReference type="RefSeq" id="WP_329073897.1">
    <property type="nucleotide sequence ID" value="NZ_CP109495.1"/>
</dbReference>
<evidence type="ECO:0000259" key="2">
    <source>
        <dbReference type="Pfam" id="PF07228"/>
    </source>
</evidence>
<organism evidence="3 4">
    <name type="scientific">Streptomyces niveus</name>
    <name type="common">Streptomyces spheroides</name>
    <dbReference type="NCBI Taxonomy" id="193462"/>
    <lineage>
        <taxon>Bacteria</taxon>
        <taxon>Bacillati</taxon>
        <taxon>Actinomycetota</taxon>
        <taxon>Actinomycetes</taxon>
        <taxon>Kitasatosporales</taxon>
        <taxon>Streptomycetaceae</taxon>
        <taxon>Streptomyces</taxon>
    </lineage>
</organism>
<dbReference type="PANTHER" id="PTHR43156:SF2">
    <property type="entry name" value="STAGE II SPORULATION PROTEIN E"/>
    <property type="match status" value="1"/>
</dbReference>
<dbReference type="Gene3D" id="3.60.40.10">
    <property type="entry name" value="PPM-type phosphatase domain"/>
    <property type="match status" value="1"/>
</dbReference>
<reference evidence="3" key="1">
    <citation type="submission" date="2022-10" db="EMBL/GenBank/DDBJ databases">
        <title>The complete genomes of actinobacterial strains from the NBC collection.</title>
        <authorList>
            <person name="Joergensen T.S."/>
            <person name="Alvarez Arevalo M."/>
            <person name="Sterndorff E.B."/>
            <person name="Faurdal D."/>
            <person name="Vuksanovic O."/>
            <person name="Mourched A.-S."/>
            <person name="Charusanti P."/>
            <person name="Shaw S."/>
            <person name="Blin K."/>
            <person name="Weber T."/>
        </authorList>
    </citation>
    <scope>NUCLEOTIDE SEQUENCE</scope>
    <source>
        <strain evidence="3">NBC_01432</strain>
    </source>
</reference>
<proteinExistence type="predicted"/>